<dbReference type="PROSITE" id="PS51178">
    <property type="entry name" value="PASTA"/>
    <property type="match status" value="1"/>
</dbReference>
<evidence type="ECO:0000259" key="2">
    <source>
        <dbReference type="PROSITE" id="PS51178"/>
    </source>
</evidence>
<dbReference type="CDD" id="cd06577">
    <property type="entry name" value="PASTA_pknB"/>
    <property type="match status" value="2"/>
</dbReference>
<organism evidence="3 4">
    <name type="scientific">Flavobacterium fontis</name>
    <dbReference type="NCBI Taxonomy" id="1124188"/>
    <lineage>
        <taxon>Bacteria</taxon>
        <taxon>Pseudomonadati</taxon>
        <taxon>Bacteroidota</taxon>
        <taxon>Flavobacteriia</taxon>
        <taxon>Flavobacteriales</taxon>
        <taxon>Flavobacteriaceae</taxon>
        <taxon>Flavobacterium</taxon>
    </lineage>
</organism>
<dbReference type="Pfam" id="PF03793">
    <property type="entry name" value="PASTA"/>
    <property type="match status" value="1"/>
</dbReference>
<keyword evidence="1" id="KW-0472">Membrane</keyword>
<name>A0A1M5DHE8_9FLAO</name>
<keyword evidence="1" id="KW-0812">Transmembrane</keyword>
<gene>
    <name evidence="3" type="ORF">SAMN05444377_11524</name>
</gene>
<accession>A0A1M5DHE8</accession>
<sequence length="220" mass="24566">MPLKIISLSKLLPMSLRKYLTSKVFFAQMGAALLVVGVLAFFFFHWITFVTNHGQEITVPNLSKLTPEEAEAKLDELDLDYEIIDTVDYIADFPKLSIVQQEPTAGSKVKGGRTIYIKLNASTYTMVAVPDLIEKTYRQAVPTLKAVGLQEGEITYKPYIGKDMVIEMWMNGKKIKEGTKVLKSSKIDLVLGDGKLVYQETENDSIPEIETPVDTLTNGL</sequence>
<evidence type="ECO:0000313" key="4">
    <source>
        <dbReference type="Proteomes" id="UP000184147"/>
    </source>
</evidence>
<feature type="domain" description="PASTA" evidence="2">
    <location>
        <begin position="54"/>
        <end position="121"/>
    </location>
</feature>
<proteinExistence type="predicted"/>
<feature type="transmembrane region" description="Helical" evidence="1">
    <location>
        <begin position="24"/>
        <end position="47"/>
    </location>
</feature>
<keyword evidence="1" id="KW-1133">Transmembrane helix</keyword>
<protein>
    <submittedName>
        <fullName evidence="3">PASTA domain-containing protein</fullName>
    </submittedName>
</protein>
<dbReference type="STRING" id="1124188.SAMN05444377_11524"/>
<dbReference type="SMART" id="SM00740">
    <property type="entry name" value="PASTA"/>
    <property type="match status" value="2"/>
</dbReference>
<dbReference type="Gene3D" id="3.30.10.20">
    <property type="match status" value="2"/>
</dbReference>
<reference evidence="3 4" key="1">
    <citation type="submission" date="2016-11" db="EMBL/GenBank/DDBJ databases">
        <authorList>
            <person name="Jaros S."/>
            <person name="Januszkiewicz K."/>
            <person name="Wedrychowicz H."/>
        </authorList>
    </citation>
    <scope>NUCLEOTIDE SEQUENCE [LARGE SCALE GENOMIC DNA]</scope>
    <source>
        <strain evidence="3 4">DSM 25660</strain>
    </source>
</reference>
<evidence type="ECO:0000313" key="3">
    <source>
        <dbReference type="EMBL" id="SHF66443.1"/>
    </source>
</evidence>
<dbReference type="SUPFAM" id="SSF54184">
    <property type="entry name" value="Penicillin-binding protein 2x (pbp-2x), c-terminal domain"/>
    <property type="match status" value="1"/>
</dbReference>
<keyword evidence="4" id="KW-1185">Reference proteome</keyword>
<evidence type="ECO:0000256" key="1">
    <source>
        <dbReference type="SAM" id="Phobius"/>
    </source>
</evidence>
<dbReference type="InterPro" id="IPR005543">
    <property type="entry name" value="PASTA_dom"/>
</dbReference>
<dbReference type="AlphaFoldDB" id="A0A1M5DHE8"/>
<dbReference type="Proteomes" id="UP000184147">
    <property type="component" value="Unassembled WGS sequence"/>
</dbReference>
<dbReference type="EMBL" id="FQVQ01000015">
    <property type="protein sequence ID" value="SHF66443.1"/>
    <property type="molecule type" value="Genomic_DNA"/>
</dbReference>